<dbReference type="PIRSF" id="PIRSF000513">
    <property type="entry name" value="Thz_kinase"/>
    <property type="match status" value="1"/>
</dbReference>
<dbReference type="CDD" id="cd01170">
    <property type="entry name" value="THZ_kinase"/>
    <property type="match status" value="1"/>
</dbReference>
<keyword evidence="7 11" id="KW-0418">Kinase</keyword>
<keyword evidence="8 11" id="KW-0067">ATP-binding</keyword>
<dbReference type="GO" id="GO:0008972">
    <property type="term" value="F:phosphomethylpyrimidine kinase activity"/>
    <property type="evidence" value="ECO:0007669"/>
    <property type="project" value="TreeGrafter"/>
</dbReference>
<comment type="cofactor">
    <cofactor evidence="2 11">
        <name>Mg(2+)</name>
        <dbReference type="ChEBI" id="CHEBI:18420"/>
    </cofactor>
</comment>
<dbReference type="GO" id="GO:0008902">
    <property type="term" value="F:hydroxymethylpyrimidine kinase activity"/>
    <property type="evidence" value="ECO:0007669"/>
    <property type="project" value="TreeGrafter"/>
</dbReference>
<dbReference type="EC" id="2.7.1.50" evidence="11"/>
<evidence type="ECO:0000256" key="7">
    <source>
        <dbReference type="ARBA" id="ARBA00022777"/>
    </source>
</evidence>
<accession>A0A5C8NS13</accession>
<comment type="function">
    <text evidence="11">Catalyzes the phosphorylation of the hydroxyl group of 4-methyl-5-beta-hydroxyethylthiazole (THZ).</text>
</comment>
<dbReference type="EMBL" id="VDUW01000007">
    <property type="protein sequence ID" value="TXL63681.1"/>
    <property type="molecule type" value="Genomic_DNA"/>
</dbReference>
<dbReference type="NCBIfam" id="TIGR00694">
    <property type="entry name" value="thiM"/>
    <property type="match status" value="1"/>
</dbReference>
<dbReference type="RefSeq" id="WP_147668164.1">
    <property type="nucleotide sequence ID" value="NZ_VDUW01000007.1"/>
</dbReference>
<protein>
    <recommendedName>
        <fullName evidence="11">Hydroxyethylthiazole kinase</fullName>
        <ecNumber evidence="11">2.7.1.50</ecNumber>
    </recommendedName>
    <alternativeName>
        <fullName evidence="11">4-methyl-5-beta-hydroxyethylthiazole kinase</fullName>
        <shortName evidence="11">TH kinase</shortName>
        <shortName evidence="11">Thz kinase</shortName>
    </alternativeName>
</protein>
<feature type="binding site" evidence="11">
    <location>
        <position position="117"/>
    </location>
    <ligand>
        <name>ATP</name>
        <dbReference type="ChEBI" id="CHEBI:30616"/>
    </ligand>
</feature>
<feature type="binding site" evidence="11">
    <location>
        <position position="189"/>
    </location>
    <ligand>
        <name>substrate</name>
    </ligand>
</feature>
<evidence type="ECO:0000256" key="9">
    <source>
        <dbReference type="ARBA" id="ARBA00022842"/>
    </source>
</evidence>
<comment type="catalytic activity">
    <reaction evidence="1 11">
        <text>5-(2-hydroxyethyl)-4-methylthiazole + ATP = 4-methyl-5-(2-phosphooxyethyl)-thiazole + ADP + H(+)</text>
        <dbReference type="Rhea" id="RHEA:24212"/>
        <dbReference type="ChEBI" id="CHEBI:15378"/>
        <dbReference type="ChEBI" id="CHEBI:17957"/>
        <dbReference type="ChEBI" id="CHEBI:30616"/>
        <dbReference type="ChEBI" id="CHEBI:58296"/>
        <dbReference type="ChEBI" id="CHEBI:456216"/>
        <dbReference type="EC" id="2.7.1.50"/>
    </reaction>
</comment>
<dbReference type="GO" id="GO:0005524">
    <property type="term" value="F:ATP binding"/>
    <property type="evidence" value="ECO:0007669"/>
    <property type="project" value="UniProtKB-UniRule"/>
</dbReference>
<dbReference type="PANTHER" id="PTHR20858">
    <property type="entry name" value="PHOSPHOMETHYLPYRIMIDINE KINASE"/>
    <property type="match status" value="1"/>
</dbReference>
<evidence type="ECO:0000256" key="8">
    <source>
        <dbReference type="ARBA" id="ARBA00022840"/>
    </source>
</evidence>
<dbReference type="OrthoDB" id="9778146at2"/>
<organism evidence="12 13">
    <name type="scientific">Cerasibacillus terrae</name>
    <dbReference type="NCBI Taxonomy" id="2498845"/>
    <lineage>
        <taxon>Bacteria</taxon>
        <taxon>Bacillati</taxon>
        <taxon>Bacillota</taxon>
        <taxon>Bacilli</taxon>
        <taxon>Bacillales</taxon>
        <taxon>Bacillaceae</taxon>
        <taxon>Cerasibacillus</taxon>
    </lineage>
</organism>
<comment type="similarity">
    <text evidence="11">Belongs to the Thz kinase family.</text>
</comment>
<evidence type="ECO:0000256" key="4">
    <source>
        <dbReference type="ARBA" id="ARBA00022679"/>
    </source>
</evidence>
<dbReference type="GO" id="GO:0004417">
    <property type="term" value="F:hydroxyethylthiazole kinase activity"/>
    <property type="evidence" value="ECO:0007669"/>
    <property type="project" value="UniProtKB-UniRule"/>
</dbReference>
<dbReference type="Proteomes" id="UP000321574">
    <property type="component" value="Unassembled WGS sequence"/>
</dbReference>
<gene>
    <name evidence="11 12" type="primary">thiM</name>
    <name evidence="12" type="ORF">FHP05_10910</name>
</gene>
<dbReference type="GO" id="GO:0009228">
    <property type="term" value="P:thiamine biosynthetic process"/>
    <property type="evidence" value="ECO:0007669"/>
    <property type="project" value="UniProtKB-KW"/>
</dbReference>
<dbReference type="PANTHER" id="PTHR20858:SF17">
    <property type="entry name" value="HYDROXYMETHYLPYRIMIDINE_PHOSPHOMETHYLPYRIMIDINE KINASE THI20-RELATED"/>
    <property type="match status" value="1"/>
</dbReference>
<dbReference type="AlphaFoldDB" id="A0A5C8NS13"/>
<dbReference type="PRINTS" id="PR01099">
    <property type="entry name" value="HYETHTZKNASE"/>
</dbReference>
<dbReference type="HAMAP" id="MF_00228">
    <property type="entry name" value="Thz_kinase"/>
    <property type="match status" value="1"/>
</dbReference>
<evidence type="ECO:0000256" key="3">
    <source>
        <dbReference type="ARBA" id="ARBA00004868"/>
    </source>
</evidence>
<dbReference type="GO" id="GO:0005829">
    <property type="term" value="C:cytosol"/>
    <property type="evidence" value="ECO:0007669"/>
    <property type="project" value="TreeGrafter"/>
</dbReference>
<sequence length="255" mass="27124">MNPEIIEQAREKNPLIHHIMNQVVKNFVANGVLAFGASPIMASEKEEAEEMAQASDCVLLNIGTLTKDEIEAMIIAGKTANKHHIPLVIDPVGVAATPFRSKTIKYVLEQVQPTVIKGNAGEIAHLVDVPWKVKGVDSIGSGNVEEIAAKAAKKYNTSIVITGKTDIICTGNRVIQNTTGHPFLTQVTGGGCLLGSIVGACLTTDNPIEEQLVTAVTFYGLAAEHAASQRDVKGPGTFLSHFVDALSYPFVTLKG</sequence>
<keyword evidence="4 11" id="KW-0808">Transferase</keyword>
<dbReference type="InterPro" id="IPR029056">
    <property type="entry name" value="Ribokinase-like"/>
</dbReference>
<keyword evidence="5 11" id="KW-0479">Metal-binding</keyword>
<keyword evidence="10 11" id="KW-0784">Thiamine biosynthesis</keyword>
<evidence type="ECO:0000313" key="12">
    <source>
        <dbReference type="EMBL" id="TXL63681.1"/>
    </source>
</evidence>
<keyword evidence="9 11" id="KW-0460">Magnesium</keyword>
<evidence type="ECO:0000256" key="11">
    <source>
        <dbReference type="HAMAP-Rule" id="MF_00228"/>
    </source>
</evidence>
<evidence type="ECO:0000256" key="6">
    <source>
        <dbReference type="ARBA" id="ARBA00022741"/>
    </source>
</evidence>
<dbReference type="Pfam" id="PF02110">
    <property type="entry name" value="HK"/>
    <property type="match status" value="1"/>
</dbReference>
<dbReference type="SUPFAM" id="SSF53613">
    <property type="entry name" value="Ribokinase-like"/>
    <property type="match status" value="1"/>
</dbReference>
<evidence type="ECO:0000256" key="10">
    <source>
        <dbReference type="ARBA" id="ARBA00022977"/>
    </source>
</evidence>
<keyword evidence="6 11" id="KW-0547">Nucleotide-binding</keyword>
<feature type="binding site" evidence="11">
    <location>
        <position position="41"/>
    </location>
    <ligand>
        <name>substrate</name>
    </ligand>
</feature>
<evidence type="ECO:0000313" key="13">
    <source>
        <dbReference type="Proteomes" id="UP000321574"/>
    </source>
</evidence>
<proteinExistence type="inferred from homology"/>
<comment type="pathway">
    <text evidence="3 11">Cofactor biosynthesis; thiamine diphosphate biosynthesis; 4-methyl-5-(2-phosphoethyl)-thiazole from 5-(2-hydroxyethyl)-4-methylthiazole: step 1/1.</text>
</comment>
<dbReference type="UniPathway" id="UPA00060">
    <property type="reaction ID" value="UER00139"/>
</dbReference>
<dbReference type="Gene3D" id="3.40.1190.20">
    <property type="match status" value="1"/>
</dbReference>
<dbReference type="InterPro" id="IPR000417">
    <property type="entry name" value="Hyethyz_kinase"/>
</dbReference>
<evidence type="ECO:0000256" key="5">
    <source>
        <dbReference type="ARBA" id="ARBA00022723"/>
    </source>
</evidence>
<reference evidence="12 13" key="1">
    <citation type="submission" date="2019-06" db="EMBL/GenBank/DDBJ databases">
        <title>Cerasibacillus sp. nov., isolated from maize field.</title>
        <authorList>
            <person name="Lin S.-Y."/>
            <person name="Tsai C.-F."/>
            <person name="Young C.-C."/>
        </authorList>
    </citation>
    <scope>NUCLEOTIDE SEQUENCE [LARGE SCALE GENOMIC DNA]</scope>
    <source>
        <strain evidence="12 13">CC-CFT480</strain>
    </source>
</reference>
<keyword evidence="13" id="KW-1185">Reference proteome</keyword>
<name>A0A5C8NS13_9BACI</name>
<comment type="caution">
    <text evidence="12">The sequence shown here is derived from an EMBL/GenBank/DDBJ whole genome shotgun (WGS) entry which is preliminary data.</text>
</comment>
<dbReference type="GO" id="GO:0009229">
    <property type="term" value="P:thiamine diphosphate biosynthetic process"/>
    <property type="evidence" value="ECO:0007669"/>
    <property type="project" value="UniProtKB-UniRule"/>
</dbReference>
<dbReference type="GO" id="GO:0000287">
    <property type="term" value="F:magnesium ion binding"/>
    <property type="evidence" value="ECO:0007669"/>
    <property type="project" value="UniProtKB-UniRule"/>
</dbReference>
<evidence type="ECO:0000256" key="2">
    <source>
        <dbReference type="ARBA" id="ARBA00001946"/>
    </source>
</evidence>
<evidence type="ECO:0000256" key="1">
    <source>
        <dbReference type="ARBA" id="ARBA00001771"/>
    </source>
</evidence>
<feature type="binding site" evidence="11">
    <location>
        <position position="162"/>
    </location>
    <ligand>
        <name>ATP</name>
        <dbReference type="ChEBI" id="CHEBI:30616"/>
    </ligand>
</feature>
<dbReference type="NCBIfam" id="NF006830">
    <property type="entry name" value="PRK09355.1"/>
    <property type="match status" value="1"/>
</dbReference>